<feature type="domain" description="FHA" evidence="2">
    <location>
        <begin position="22"/>
        <end position="81"/>
    </location>
</feature>
<evidence type="ECO:0000313" key="3">
    <source>
        <dbReference type="EMBL" id="AHC16688.1"/>
    </source>
</evidence>
<keyword evidence="4" id="KW-1185">Reference proteome</keyword>
<organism evidence="3 4">
    <name type="scientific">Salinispira pacifica</name>
    <dbReference type="NCBI Taxonomy" id="1307761"/>
    <lineage>
        <taxon>Bacteria</taxon>
        <taxon>Pseudomonadati</taxon>
        <taxon>Spirochaetota</taxon>
        <taxon>Spirochaetia</taxon>
        <taxon>Spirochaetales</taxon>
        <taxon>Spirochaetaceae</taxon>
        <taxon>Salinispira</taxon>
    </lineage>
</organism>
<gene>
    <name evidence="3" type="ORF">L21SP2_3350</name>
</gene>
<evidence type="ECO:0000256" key="1">
    <source>
        <dbReference type="SAM" id="SignalP"/>
    </source>
</evidence>
<dbReference type="PROSITE" id="PS51257">
    <property type="entry name" value="PROKAR_LIPOPROTEIN"/>
    <property type="match status" value="1"/>
</dbReference>
<dbReference type="AlphaFoldDB" id="V5WM19"/>
<dbReference type="PROSITE" id="PS50006">
    <property type="entry name" value="FHA_DOMAIN"/>
    <property type="match status" value="1"/>
</dbReference>
<proteinExistence type="predicted"/>
<dbReference type="RefSeq" id="WP_024269576.1">
    <property type="nucleotide sequence ID" value="NC_023035.1"/>
</dbReference>
<dbReference type="HOGENOM" id="CLU_1026332_0_0_12"/>
<feature type="signal peptide" evidence="1">
    <location>
        <begin position="1"/>
        <end position="22"/>
    </location>
</feature>
<sequence length="271" mass="30158">MTKKLGFLLVAAVLLFSSCSNIFLGVPREDLNVYVSMYPSGSEGIYRVYADMYYWNNNDDYKSLKNATFTVNGTKLDQQDIEYSDGSKQFYYIGSINASAGDSIQVSAKHALAGSYELSGEIPEGFPEYSLSPSLPSRGTQLTESDTQLSYTVSLNSDVPSEYSIAYGYRGFTDNYEFEFGRTRLEGDATDYTFESLRDWDGNHFPYVEVYSHYVSRSVTSREGEASTWMYIDGAEGQIFTNLPAGEGASPSIIPQYSPAFPDVRSFIVAP</sequence>
<protein>
    <recommendedName>
        <fullName evidence="2">FHA domain-containing protein</fullName>
    </recommendedName>
</protein>
<name>V5WM19_9SPIO</name>
<accession>V5WM19</accession>
<dbReference type="Proteomes" id="UP000018680">
    <property type="component" value="Chromosome"/>
</dbReference>
<evidence type="ECO:0000259" key="2">
    <source>
        <dbReference type="PROSITE" id="PS50006"/>
    </source>
</evidence>
<dbReference type="InterPro" id="IPR000253">
    <property type="entry name" value="FHA_dom"/>
</dbReference>
<dbReference type="KEGG" id="slr:L21SP2_3350"/>
<dbReference type="EMBL" id="CP006939">
    <property type="protein sequence ID" value="AHC16688.1"/>
    <property type="molecule type" value="Genomic_DNA"/>
</dbReference>
<reference evidence="3 4" key="1">
    <citation type="journal article" date="2015" name="Stand. Genomic Sci.">
        <title>Complete genome sequence and description of Salinispira pacifica gen. nov., sp. nov., a novel spirochaete isolated form a hypersaline microbial mat.</title>
        <authorList>
            <person name="Ben Hania W."/>
            <person name="Joseph M."/>
            <person name="Schumann P."/>
            <person name="Bunk B."/>
            <person name="Fiebig A."/>
            <person name="Sproer C."/>
            <person name="Klenk H.P."/>
            <person name="Fardeau M.L."/>
            <person name="Spring S."/>
        </authorList>
    </citation>
    <scope>NUCLEOTIDE SEQUENCE [LARGE SCALE GENOMIC DNA]</scope>
    <source>
        <strain evidence="3 4">L21-RPul-D2</strain>
    </source>
</reference>
<dbReference type="STRING" id="1307761.L21SP2_3350"/>
<evidence type="ECO:0000313" key="4">
    <source>
        <dbReference type="Proteomes" id="UP000018680"/>
    </source>
</evidence>
<feature type="chain" id="PRO_5004741999" description="FHA domain-containing protein" evidence="1">
    <location>
        <begin position="23"/>
        <end position="271"/>
    </location>
</feature>
<keyword evidence="1" id="KW-0732">Signal</keyword>